<proteinExistence type="predicted"/>
<organism evidence="2 3">
    <name type="scientific">Trypanosoma cruzi Dm28c</name>
    <dbReference type="NCBI Taxonomy" id="1416333"/>
    <lineage>
        <taxon>Eukaryota</taxon>
        <taxon>Discoba</taxon>
        <taxon>Euglenozoa</taxon>
        <taxon>Kinetoplastea</taxon>
        <taxon>Metakinetoplastina</taxon>
        <taxon>Trypanosomatida</taxon>
        <taxon>Trypanosomatidae</taxon>
        <taxon>Trypanosoma</taxon>
        <taxon>Schizotrypanum</taxon>
    </lineage>
</organism>
<evidence type="ECO:0000256" key="1">
    <source>
        <dbReference type="SAM" id="Phobius"/>
    </source>
</evidence>
<dbReference type="VEuPathDB" id="TriTrypDB:TCDM_12294"/>
<dbReference type="OrthoDB" id="10467751at2759"/>
<name>V5AER8_TRYCR</name>
<dbReference type="EMBL" id="AYLP01000534">
    <property type="protein sequence ID" value="ESS59125.1"/>
    <property type="molecule type" value="Genomic_DNA"/>
</dbReference>
<sequence length="85" mass="9608">MCRVACVFSFIIYILFCCFCCFPGIMKIFFVPLFNVRLLHTVMCDVFSPFVCFYLSTRGAGLIAVRPTDCTKGGMEEHAGCRNEV</sequence>
<reference evidence="2 3" key="1">
    <citation type="journal article" date="2014" name="Genome Announc.">
        <title>Trypanosoma cruzi Clone Dm28c Draft Genome Sequence.</title>
        <authorList>
            <person name="Grisard E.C."/>
            <person name="Teixeira S.M."/>
            <person name="de Almeida L.G."/>
            <person name="Stoco P.H."/>
            <person name="Gerber A.L."/>
            <person name="Talavera-Lopez C."/>
            <person name="Lima O.C."/>
            <person name="Andersson B."/>
            <person name="de Vasconcelos A.T."/>
        </authorList>
    </citation>
    <scope>NUCLEOTIDE SEQUENCE [LARGE SCALE GENOMIC DNA]</scope>
    <source>
        <strain evidence="2 3">Dm28c</strain>
    </source>
</reference>
<keyword evidence="1" id="KW-1133">Transmembrane helix</keyword>
<dbReference type="AlphaFoldDB" id="V5AER8"/>
<keyword evidence="1" id="KW-0472">Membrane</keyword>
<feature type="transmembrane region" description="Helical" evidence="1">
    <location>
        <begin position="7"/>
        <end position="26"/>
    </location>
</feature>
<protein>
    <submittedName>
        <fullName evidence="2">Uncharacterized protein</fullName>
    </submittedName>
</protein>
<dbReference type="Proteomes" id="UP000017861">
    <property type="component" value="Unassembled WGS sequence"/>
</dbReference>
<evidence type="ECO:0000313" key="2">
    <source>
        <dbReference type="EMBL" id="ESS59125.1"/>
    </source>
</evidence>
<accession>V5AER8</accession>
<comment type="caution">
    <text evidence="2">The sequence shown here is derived from an EMBL/GenBank/DDBJ whole genome shotgun (WGS) entry which is preliminary data.</text>
</comment>
<evidence type="ECO:0000313" key="3">
    <source>
        <dbReference type="Proteomes" id="UP000017861"/>
    </source>
</evidence>
<keyword evidence="1" id="KW-0812">Transmembrane</keyword>
<gene>
    <name evidence="2" type="ORF">TCDM_12294</name>
</gene>